<evidence type="ECO:0000256" key="5">
    <source>
        <dbReference type="ARBA" id="ARBA00022603"/>
    </source>
</evidence>
<gene>
    <name evidence="13" type="primary">LOC118426650</name>
</gene>
<keyword evidence="6 10" id="KW-0808">Transferase</keyword>
<proteinExistence type="inferred from homology"/>
<comment type="subcellular location">
    <subcellularLocation>
        <location evidence="2 10">Cytoplasm</location>
    </subcellularLocation>
</comment>
<dbReference type="GO" id="GO:0016300">
    <property type="term" value="F:tRNA (uridine) methyltransferase activity"/>
    <property type="evidence" value="ECO:0000318"/>
    <property type="project" value="GO_Central"/>
</dbReference>
<evidence type="ECO:0000256" key="2">
    <source>
        <dbReference type="ARBA" id="ARBA00004496"/>
    </source>
</evidence>
<keyword evidence="4 10" id="KW-0963">Cytoplasm</keyword>
<dbReference type="InterPro" id="IPR011671">
    <property type="entry name" value="tRNA_uracil_MeTrfase"/>
</dbReference>
<dbReference type="InterPro" id="IPR029063">
    <property type="entry name" value="SAM-dependent_MTases_sf"/>
</dbReference>
<reference evidence="13" key="3">
    <citation type="submission" date="2025-08" db="UniProtKB">
        <authorList>
            <consortium name="RefSeq"/>
        </authorList>
    </citation>
    <scope>IDENTIFICATION</scope>
</reference>
<evidence type="ECO:0000313" key="13">
    <source>
        <dbReference type="RefSeq" id="XP_035692054.1"/>
    </source>
</evidence>
<comment type="catalytic activity">
    <reaction evidence="9 10">
        <text>uridine(44) in tRNA(Ser) + S-adenosyl-L-methionine = 2'-O-methyluridine(44) in tRNA(Ser) + S-adenosyl-L-homocysteine + H(+)</text>
        <dbReference type="Rhea" id="RHEA:43100"/>
        <dbReference type="Rhea" id="RHEA-COMP:10339"/>
        <dbReference type="Rhea" id="RHEA-COMP:10340"/>
        <dbReference type="ChEBI" id="CHEBI:15378"/>
        <dbReference type="ChEBI" id="CHEBI:57856"/>
        <dbReference type="ChEBI" id="CHEBI:59789"/>
        <dbReference type="ChEBI" id="CHEBI:65315"/>
        <dbReference type="ChEBI" id="CHEBI:74478"/>
        <dbReference type="EC" id="2.1.1.211"/>
    </reaction>
</comment>
<evidence type="ECO:0000256" key="11">
    <source>
        <dbReference type="SAM" id="MobiDB-lite"/>
    </source>
</evidence>
<dbReference type="GO" id="GO:0141101">
    <property type="term" value="F:tRNA(Ser) (uridine(44)-2'-O-)-methyltransferase activity"/>
    <property type="evidence" value="ECO:0007669"/>
    <property type="project" value="UniProtKB-EC"/>
</dbReference>
<feature type="compositionally biased region" description="Polar residues" evidence="11">
    <location>
        <begin position="506"/>
        <end position="519"/>
    </location>
</feature>
<dbReference type="PANTHER" id="PTHR21210">
    <property type="entry name" value="TRNA (URACIL-O(2)-)-METHYLTRANSFERASE-RELATED"/>
    <property type="match status" value="1"/>
</dbReference>
<comment type="function">
    <text evidence="1">Probable adenosyl-L-methionine (AdoMet)-dependent tRNA (uracil-O(2)-)-methyltransferase.</text>
</comment>
<keyword evidence="8 10" id="KW-0819">tRNA processing</keyword>
<reference evidence="13" key="1">
    <citation type="journal article" date="2016" name="Genome Biol. Evol.">
        <title>Conserved non-coding elements in the most distant genera of cephalochordates: the Goldilocks principle.</title>
        <authorList>
            <person name="Yue J.X."/>
            <person name="Kozmikova I."/>
            <person name="Ono H."/>
            <person name="Nossa C.W."/>
            <person name="Kozmik Z."/>
            <person name="Putnam N.H."/>
            <person name="Yu J.K."/>
            <person name="Holland L.Z."/>
        </authorList>
    </citation>
    <scope>NUCLEOTIDE SEQUENCE</scope>
</reference>
<evidence type="ECO:0000256" key="9">
    <source>
        <dbReference type="ARBA" id="ARBA00047957"/>
    </source>
</evidence>
<dbReference type="SUPFAM" id="SSF53335">
    <property type="entry name" value="S-adenosyl-L-methionine-dependent methyltransferases"/>
    <property type="match status" value="1"/>
</dbReference>
<evidence type="ECO:0000313" key="12">
    <source>
        <dbReference type="Proteomes" id="UP000001554"/>
    </source>
</evidence>
<evidence type="ECO:0000256" key="8">
    <source>
        <dbReference type="ARBA" id="ARBA00022694"/>
    </source>
</evidence>
<evidence type="ECO:0000256" key="1">
    <source>
        <dbReference type="ARBA" id="ARBA00002778"/>
    </source>
</evidence>
<dbReference type="GO" id="GO:0005737">
    <property type="term" value="C:cytoplasm"/>
    <property type="evidence" value="ECO:0007669"/>
    <property type="project" value="UniProtKB-SubCell"/>
</dbReference>
<dbReference type="PANTHER" id="PTHR21210:SF0">
    <property type="entry name" value="TRNA (URACIL-O(2)-)-METHYLTRANSFERASE-RELATED"/>
    <property type="match status" value="1"/>
</dbReference>
<organism evidence="12 13">
    <name type="scientific">Branchiostoma floridae</name>
    <name type="common">Florida lancelet</name>
    <name type="synonym">Amphioxus</name>
    <dbReference type="NCBI Taxonomy" id="7739"/>
    <lineage>
        <taxon>Eukaryota</taxon>
        <taxon>Metazoa</taxon>
        <taxon>Chordata</taxon>
        <taxon>Cephalochordata</taxon>
        <taxon>Leptocardii</taxon>
        <taxon>Amphioxiformes</taxon>
        <taxon>Branchiostomatidae</taxon>
        <taxon>Branchiostoma</taxon>
    </lineage>
</organism>
<name>A0A9J7M2C7_BRAFL</name>
<dbReference type="OMA" id="NWSHIND"/>
<evidence type="ECO:0000256" key="6">
    <source>
        <dbReference type="ARBA" id="ARBA00022679"/>
    </source>
</evidence>
<dbReference type="GO" id="GO:0030488">
    <property type="term" value="P:tRNA methylation"/>
    <property type="evidence" value="ECO:0000318"/>
    <property type="project" value="GO_Central"/>
</dbReference>
<evidence type="ECO:0000256" key="3">
    <source>
        <dbReference type="ARBA" id="ARBA00009056"/>
    </source>
</evidence>
<keyword evidence="12" id="KW-1185">Reference proteome</keyword>
<reference evidence="12" key="2">
    <citation type="journal article" date="2020" name="Nat. Ecol. Evol.">
        <title>Deeply conserved synteny resolves early events in vertebrate evolution.</title>
        <authorList>
            <person name="Simakov O."/>
            <person name="Marletaz F."/>
            <person name="Yue J.X."/>
            <person name="O'Connell B."/>
            <person name="Jenkins J."/>
            <person name="Brandt A."/>
            <person name="Calef R."/>
            <person name="Tung C.H."/>
            <person name="Huang T.K."/>
            <person name="Schmutz J."/>
            <person name="Satoh N."/>
            <person name="Yu J.K."/>
            <person name="Putnam N.H."/>
            <person name="Green R.E."/>
            <person name="Rokhsar D.S."/>
        </authorList>
    </citation>
    <scope>NUCLEOTIDE SEQUENCE [LARGE SCALE GENOMIC DNA]</scope>
    <source>
        <strain evidence="12">S238N-H82</strain>
    </source>
</reference>
<keyword evidence="5 10" id="KW-0489">Methyltransferase</keyword>
<protein>
    <recommendedName>
        <fullName evidence="10">tRNA (uracil-O(2)-)-methyltransferase</fullName>
        <ecNumber evidence="10">2.1.1.211</ecNumber>
    </recommendedName>
</protein>
<dbReference type="EC" id="2.1.1.211" evidence="10"/>
<evidence type="ECO:0000256" key="4">
    <source>
        <dbReference type="ARBA" id="ARBA00022490"/>
    </source>
</evidence>
<feature type="region of interest" description="Disordered" evidence="11">
    <location>
        <begin position="495"/>
        <end position="555"/>
    </location>
</feature>
<evidence type="ECO:0000256" key="7">
    <source>
        <dbReference type="ARBA" id="ARBA00022691"/>
    </source>
</evidence>
<dbReference type="OrthoDB" id="10056603at2759"/>
<dbReference type="Pfam" id="PF07757">
    <property type="entry name" value="AdoMet_MTase"/>
    <property type="match status" value="1"/>
</dbReference>
<dbReference type="Proteomes" id="UP000001554">
    <property type="component" value="Chromosome 11"/>
</dbReference>
<comment type="similarity">
    <text evidence="3 10">Belongs to the TRM44 family.</text>
</comment>
<comment type="function">
    <text evidence="10">Adenosyl-L-methionine (AdoMet)-dependent tRNA (uracil-O(2)-)-methyltransferase.</text>
</comment>
<dbReference type="GeneID" id="118426650"/>
<feature type="non-terminal residue" evidence="13">
    <location>
        <position position="607"/>
    </location>
</feature>
<keyword evidence="7 10" id="KW-0949">S-adenosyl-L-methionine</keyword>
<sequence>MLACDLPEAGVRRVSALPTAAEPAGFWSGVAVWVDKPHVVNRRLTGAKEVARIWTNHRVISTMLQQPRVFAGLSEESLQKRLADMKMEGRNEAEGDDLELIIRDLLPRQLERAKVVREVVVLDHPRITAWFIPLGSSCHGDTESEQSYKSYRFVYSEDQTGKTIALDILSPPGVAAAHSPDRNCSTGGAAVHSPDRNCSTGGAAVHTAEDDRKCSPGGAAVHSAEDDGICSPTTKWLCDHLLPKIAKWSADVAPGGRRRVQALVPIDRYNIRYQQLKRKYGRRMMQVWPDVTTTDPEKFVYEDIAIATYLLLLWEEERSRLRLEEKQSFVDLGCGNGLLVYILAQEGHPGKGIDVRKRTTWDIFGQGTVLQEEPITPSDSCLFPDSDWLIGNHSDELTPWIPVIAARSSYTARYFVLPCCPHDFHGRFARTHTATSHYRNYLDYVCSIGQACGFTVEEDSLRIPSTKRICQIGRTRIYPEDEMQKIDKQISDFIISRPREQPKNPPKSQTERTGATTEFLQGGRNVFTDDPSADSKLTSDRRRSKVDGTTANGSALWVDGFQPRSKVELVRNCNRLEEGLKERIVNTVGLALLSQTGTASGAVLNQT</sequence>
<evidence type="ECO:0000256" key="10">
    <source>
        <dbReference type="RuleBase" id="RU368004"/>
    </source>
</evidence>
<dbReference type="AlphaFoldDB" id="A0A9J7M2C7"/>
<accession>A0A9J7M2C7</accession>
<dbReference type="RefSeq" id="XP_035692054.1">
    <property type="nucleotide sequence ID" value="XM_035836161.1"/>
</dbReference>
<dbReference type="KEGG" id="bfo:118426650"/>